<keyword evidence="1" id="KW-1133">Transmembrane helix</keyword>
<proteinExistence type="predicted"/>
<accession>A0A2H9T6V3</accession>
<dbReference type="EMBL" id="NSIT01000113">
    <property type="protein sequence ID" value="PJE78946.1"/>
    <property type="molecule type" value="Genomic_DNA"/>
</dbReference>
<keyword evidence="1" id="KW-0812">Transmembrane</keyword>
<keyword evidence="1" id="KW-0472">Membrane</keyword>
<reference evidence="2" key="1">
    <citation type="journal article" date="2017" name="Appl. Environ. Microbiol.">
        <title>Molecular characterization of an Endozoicomonas-like organism causing infection in king scallop Pecten maximus L.</title>
        <authorList>
            <person name="Cano I."/>
            <person name="van Aerle R."/>
            <person name="Ross S."/>
            <person name="Verner-Jeffreys D.W."/>
            <person name="Paley R.K."/>
            <person name="Rimmer G."/>
            <person name="Ryder D."/>
            <person name="Hooper P."/>
            <person name="Stone D."/>
            <person name="Feist S.W."/>
        </authorList>
    </citation>
    <scope>NUCLEOTIDE SEQUENCE</scope>
</reference>
<evidence type="ECO:0000313" key="2">
    <source>
        <dbReference type="EMBL" id="PJE78946.1"/>
    </source>
</evidence>
<comment type="caution">
    <text evidence="2">The sequence shown here is derived from an EMBL/GenBank/DDBJ whole genome shotgun (WGS) entry which is preliminary data.</text>
</comment>
<organism evidence="2">
    <name type="scientific">invertebrate metagenome</name>
    <dbReference type="NCBI Taxonomy" id="1711999"/>
    <lineage>
        <taxon>unclassified sequences</taxon>
        <taxon>metagenomes</taxon>
        <taxon>organismal metagenomes</taxon>
    </lineage>
</organism>
<feature type="transmembrane region" description="Helical" evidence="1">
    <location>
        <begin position="327"/>
        <end position="350"/>
    </location>
</feature>
<protein>
    <submittedName>
        <fullName evidence="2">Uncharacterized protein</fullName>
    </submittedName>
</protein>
<name>A0A2H9T6V3_9ZZZZ</name>
<dbReference type="AlphaFoldDB" id="A0A2H9T6V3"/>
<evidence type="ECO:0000256" key="1">
    <source>
        <dbReference type="SAM" id="Phobius"/>
    </source>
</evidence>
<gene>
    <name evidence="2" type="ORF">CI610_02110</name>
</gene>
<sequence>MNDFRHYSVVASFYLLFLFSLLLIGQIALAGVKRETLPNYVEIKMGDNYEYKILPLDQVLTSVEQSGLDEFLLERNLKQGHFMVLRISQDELRNYSLAFNNFYGKVAVLPTETDSSPLIHSDVKYHGEDKKNCSAAFSSDQLKTTFVCYKIGAKAKFKKTDFFITRAIKSDAEEENAASSSSTGRWGFGDIGSAAKKWLAGGLIFSQMKSYMFDTSTPQPAVMMHPCDNVTKLLGLMQAGSNMACMKAMSMFNTSLCCAANLTDGLTNFMATRPNITIKPFCQGLSYMMDYSCNVQDVPVMNMSTALPTSMPTSMPECETTVIEHHYPAAIVTTVVLACGIVIAGGVVFCKRTHRFCFAKSR</sequence>